<dbReference type="EMBL" id="PVMZ01000023">
    <property type="protein sequence ID" value="PRX14654.1"/>
    <property type="molecule type" value="Genomic_DNA"/>
</dbReference>
<sequence length="481" mass="52456">MADAALDGLEKNPALPEPLIRRLIARRRGFGRVASRPDLTAGLVEEMIATDWMWLLTSLASNRNLPVPVRPRLVRHRDDVVRGAVAGGAAGEADRDVFERLLHDPDVQARRYLAENDDMPADLRARLAGDPDPSVRALLARSWTEIPAKAQRQLLKDPDDDVRAAACSTYYTRLPHPSMPADLLPELLEDPVTRAGAIRCLALTPEIAARLADDPDYAVRRALARHPDLPDDVRDRLARDRSGTVQAAVFARPDTPPSVRALIHDEVQRKVTDVDDLMDLDDDALIQAVEDNQAIEELRYARLPWVTADPLPHVSSPYPGFRAAAARAAAALPPGVVKCLLDDEDPGVAVVVLRHAPHLVDEATAERLDRANPQPLKGRFRRPADGYPFTPETLRRFAGDPDPRMRALAPRDPALPAAVLAALARDTDAGVRRAAAAHARIPAAELVRLLDDPVDRIAEAAAANPALPRPAMEGLLLRAGL</sequence>
<gene>
    <name evidence="1" type="ORF">CLV67_12338</name>
</gene>
<dbReference type="InterPro" id="IPR011989">
    <property type="entry name" value="ARM-like"/>
</dbReference>
<evidence type="ECO:0008006" key="3">
    <source>
        <dbReference type="Google" id="ProtNLM"/>
    </source>
</evidence>
<dbReference type="InterPro" id="IPR016024">
    <property type="entry name" value="ARM-type_fold"/>
</dbReference>
<keyword evidence="2" id="KW-1185">Reference proteome</keyword>
<evidence type="ECO:0000313" key="1">
    <source>
        <dbReference type="EMBL" id="PRX14654.1"/>
    </source>
</evidence>
<organism evidence="1 2">
    <name type="scientific">Actinoplanes italicus</name>
    <dbReference type="NCBI Taxonomy" id="113567"/>
    <lineage>
        <taxon>Bacteria</taxon>
        <taxon>Bacillati</taxon>
        <taxon>Actinomycetota</taxon>
        <taxon>Actinomycetes</taxon>
        <taxon>Micromonosporales</taxon>
        <taxon>Micromonosporaceae</taxon>
        <taxon>Actinoplanes</taxon>
    </lineage>
</organism>
<protein>
    <recommendedName>
        <fullName evidence="3">Leucine rich repeat (LRR) protein</fullName>
    </recommendedName>
</protein>
<dbReference type="Gene3D" id="1.25.10.10">
    <property type="entry name" value="Leucine-rich Repeat Variant"/>
    <property type="match status" value="2"/>
</dbReference>
<proteinExistence type="predicted"/>
<dbReference type="AlphaFoldDB" id="A0A2T0JYN5"/>
<reference evidence="1 2" key="1">
    <citation type="submission" date="2018-03" db="EMBL/GenBank/DDBJ databases">
        <title>Genomic Encyclopedia of Archaeal and Bacterial Type Strains, Phase II (KMG-II): from individual species to whole genera.</title>
        <authorList>
            <person name="Goeker M."/>
        </authorList>
    </citation>
    <scope>NUCLEOTIDE SEQUENCE [LARGE SCALE GENOMIC DNA]</scope>
    <source>
        <strain evidence="1 2">DSM 43146</strain>
    </source>
</reference>
<dbReference type="Proteomes" id="UP000239415">
    <property type="component" value="Unassembled WGS sequence"/>
</dbReference>
<evidence type="ECO:0000313" key="2">
    <source>
        <dbReference type="Proteomes" id="UP000239415"/>
    </source>
</evidence>
<comment type="caution">
    <text evidence="1">The sequence shown here is derived from an EMBL/GenBank/DDBJ whole genome shotgun (WGS) entry which is preliminary data.</text>
</comment>
<accession>A0A2T0JYN5</accession>
<dbReference type="OrthoDB" id="3288771at2"/>
<dbReference type="SUPFAM" id="SSF48371">
    <property type="entry name" value="ARM repeat"/>
    <property type="match status" value="3"/>
</dbReference>
<dbReference type="RefSeq" id="WP_106328350.1">
    <property type="nucleotide sequence ID" value="NZ_BOMO01000136.1"/>
</dbReference>
<name>A0A2T0JYN5_9ACTN</name>